<name>A0A0C3D1X1_OIDMZ</name>
<evidence type="ECO:0000256" key="2">
    <source>
        <dbReference type="PIRSR" id="PIRSR000137-2"/>
    </source>
</evidence>
<keyword evidence="2" id="KW-0274">FAD</keyword>
<dbReference type="Proteomes" id="UP000054321">
    <property type="component" value="Unassembled WGS sequence"/>
</dbReference>
<feature type="domain" description="Glucose-methanol-choline oxidoreductase N-terminal" evidence="3">
    <location>
        <begin position="278"/>
        <end position="292"/>
    </location>
</feature>
<protein>
    <submittedName>
        <fullName evidence="4">GMC oxidoreductase</fullName>
    </submittedName>
</protein>
<dbReference type="PANTHER" id="PTHR11552">
    <property type="entry name" value="GLUCOSE-METHANOL-CHOLINE GMC OXIDOREDUCTASE"/>
    <property type="match status" value="1"/>
</dbReference>
<dbReference type="InParanoid" id="A0A0C3D1X1"/>
<dbReference type="GO" id="GO:0016614">
    <property type="term" value="F:oxidoreductase activity, acting on CH-OH group of donors"/>
    <property type="evidence" value="ECO:0007669"/>
    <property type="project" value="InterPro"/>
</dbReference>
<keyword evidence="2" id="KW-0285">Flavoprotein</keyword>
<dbReference type="InterPro" id="IPR000172">
    <property type="entry name" value="GMC_OxRdtase_N"/>
</dbReference>
<evidence type="ECO:0000256" key="1">
    <source>
        <dbReference type="ARBA" id="ARBA00010790"/>
    </source>
</evidence>
<dbReference type="PANTHER" id="PTHR11552:SF210">
    <property type="entry name" value="GLUCOSE-METHANOL-CHOLINE OXIDOREDUCTASE N-TERMINAL DOMAIN-CONTAINING PROTEIN-RELATED"/>
    <property type="match status" value="1"/>
</dbReference>
<dbReference type="OrthoDB" id="269227at2759"/>
<sequence length="601" mass="65673">MSLLEDTFDVIVIGGGTAGLVVANRLSEISNLQVLILEAGENRNSDPNISVPGFVVRALGDPKYDWAFDTVPQEELNGRVVNLPRGKVLGGSSAINALATMYPSKTLFDVWTKLGNHGWDADTMGPYYKKSENFHRPDPKLVEELSMDYLDSSLHGNEGPIQTSVPNYYLLPQKLWIDSWKKLGLRVSKDPISGQAVGAFTCPSYIDPKSATRSHAGNAYYEPVSSRANLHLKVNAMVEKILLSKSADGSVIATGVQYKVDGQIKIAHAEKEVILSAGAFGSPAILELSGIGDEALLSPLGIDVVLSNPNVGENLQDHPTTIMSVEALDNSDSLDSLREPERLQEAIRQYTEEKTGPFSMAFNAMAYLPLIDLLESADKSSLENLVSYLANNKTREISDAQRIQQDYILSLLLDPNDSICYLTAAPAEFFPVLSPQGINTVSMVSTLLHPLSRGSTHIQSNDPTKHPRIDPKYLSHPLDLEIFARIILLQRKVVSLQPLASRLKSNGRTNPPNGLPKTLEEAKSWARESTIGQYHPSGTCSMMPKELGGVVDERLVVYGTKNLRIVDASIFPMIPKGPITSTVYAVAERASDIIREDLTIT</sequence>
<dbReference type="HOGENOM" id="CLU_002865_6_2_1"/>
<organism evidence="4 5">
    <name type="scientific">Oidiodendron maius (strain Zn)</name>
    <dbReference type="NCBI Taxonomy" id="913774"/>
    <lineage>
        <taxon>Eukaryota</taxon>
        <taxon>Fungi</taxon>
        <taxon>Dikarya</taxon>
        <taxon>Ascomycota</taxon>
        <taxon>Pezizomycotina</taxon>
        <taxon>Leotiomycetes</taxon>
        <taxon>Leotiomycetes incertae sedis</taxon>
        <taxon>Myxotrichaceae</taxon>
        <taxon>Oidiodendron</taxon>
    </lineage>
</organism>
<comment type="similarity">
    <text evidence="1">Belongs to the GMC oxidoreductase family.</text>
</comment>
<dbReference type="Pfam" id="PF00732">
    <property type="entry name" value="GMC_oxred_N"/>
    <property type="match status" value="1"/>
</dbReference>
<reference evidence="5" key="2">
    <citation type="submission" date="2015-01" db="EMBL/GenBank/DDBJ databases">
        <title>Evolutionary Origins and Diversification of the Mycorrhizal Mutualists.</title>
        <authorList>
            <consortium name="DOE Joint Genome Institute"/>
            <consortium name="Mycorrhizal Genomics Consortium"/>
            <person name="Kohler A."/>
            <person name="Kuo A."/>
            <person name="Nagy L.G."/>
            <person name="Floudas D."/>
            <person name="Copeland A."/>
            <person name="Barry K.W."/>
            <person name="Cichocki N."/>
            <person name="Veneault-Fourrey C."/>
            <person name="LaButti K."/>
            <person name="Lindquist E.A."/>
            <person name="Lipzen A."/>
            <person name="Lundell T."/>
            <person name="Morin E."/>
            <person name="Murat C."/>
            <person name="Riley R."/>
            <person name="Ohm R."/>
            <person name="Sun H."/>
            <person name="Tunlid A."/>
            <person name="Henrissat B."/>
            <person name="Grigoriev I.V."/>
            <person name="Hibbett D.S."/>
            <person name="Martin F."/>
        </authorList>
    </citation>
    <scope>NUCLEOTIDE SEQUENCE [LARGE SCALE GENOMIC DNA]</scope>
    <source>
        <strain evidence="5">Zn</strain>
    </source>
</reference>
<evidence type="ECO:0000313" key="5">
    <source>
        <dbReference type="Proteomes" id="UP000054321"/>
    </source>
</evidence>
<feature type="binding site" evidence="2">
    <location>
        <position position="238"/>
    </location>
    <ligand>
        <name>FAD</name>
        <dbReference type="ChEBI" id="CHEBI:57692"/>
    </ligand>
</feature>
<dbReference type="Gene3D" id="3.50.50.60">
    <property type="entry name" value="FAD/NAD(P)-binding domain"/>
    <property type="match status" value="1"/>
</dbReference>
<dbReference type="PROSITE" id="PS00624">
    <property type="entry name" value="GMC_OXRED_2"/>
    <property type="match status" value="1"/>
</dbReference>
<dbReference type="InterPro" id="IPR012132">
    <property type="entry name" value="GMC_OxRdtase"/>
</dbReference>
<dbReference type="Pfam" id="PF05199">
    <property type="entry name" value="GMC_oxred_C"/>
    <property type="match status" value="1"/>
</dbReference>
<feature type="binding site" evidence="2">
    <location>
        <position position="88"/>
    </location>
    <ligand>
        <name>FAD</name>
        <dbReference type="ChEBI" id="CHEBI:57692"/>
    </ligand>
</feature>
<gene>
    <name evidence="4" type="ORF">OIDMADRAFT_142947</name>
</gene>
<keyword evidence="5" id="KW-1185">Reference proteome</keyword>
<dbReference type="PIRSF" id="PIRSF000137">
    <property type="entry name" value="Alcohol_oxidase"/>
    <property type="match status" value="1"/>
</dbReference>
<accession>A0A0C3D1X1</accession>
<dbReference type="SUPFAM" id="SSF54373">
    <property type="entry name" value="FAD-linked reductases, C-terminal domain"/>
    <property type="match status" value="1"/>
</dbReference>
<dbReference type="SUPFAM" id="SSF51905">
    <property type="entry name" value="FAD/NAD(P)-binding domain"/>
    <property type="match status" value="1"/>
</dbReference>
<dbReference type="EMBL" id="KN832872">
    <property type="protein sequence ID" value="KIN05239.1"/>
    <property type="molecule type" value="Genomic_DNA"/>
</dbReference>
<proteinExistence type="inferred from homology"/>
<dbReference type="STRING" id="913774.A0A0C3D1X1"/>
<dbReference type="GO" id="GO:0050660">
    <property type="term" value="F:flavin adenine dinucleotide binding"/>
    <property type="evidence" value="ECO:0007669"/>
    <property type="project" value="InterPro"/>
</dbReference>
<dbReference type="AlphaFoldDB" id="A0A0C3D1X1"/>
<evidence type="ECO:0000313" key="4">
    <source>
        <dbReference type="EMBL" id="KIN05239.1"/>
    </source>
</evidence>
<comment type="cofactor">
    <cofactor evidence="2">
        <name>FAD</name>
        <dbReference type="ChEBI" id="CHEBI:57692"/>
    </cofactor>
</comment>
<dbReference type="InterPro" id="IPR007867">
    <property type="entry name" value="GMC_OxRtase_C"/>
</dbReference>
<dbReference type="Gene3D" id="3.30.560.10">
    <property type="entry name" value="Glucose Oxidase, domain 3"/>
    <property type="match status" value="1"/>
</dbReference>
<dbReference type="InterPro" id="IPR036188">
    <property type="entry name" value="FAD/NAD-bd_sf"/>
</dbReference>
<evidence type="ECO:0000259" key="3">
    <source>
        <dbReference type="PROSITE" id="PS00624"/>
    </source>
</evidence>
<reference evidence="4 5" key="1">
    <citation type="submission" date="2014-04" db="EMBL/GenBank/DDBJ databases">
        <authorList>
            <consortium name="DOE Joint Genome Institute"/>
            <person name="Kuo A."/>
            <person name="Martino E."/>
            <person name="Perotto S."/>
            <person name="Kohler A."/>
            <person name="Nagy L.G."/>
            <person name="Floudas D."/>
            <person name="Copeland A."/>
            <person name="Barry K.W."/>
            <person name="Cichocki N."/>
            <person name="Veneault-Fourrey C."/>
            <person name="LaButti K."/>
            <person name="Lindquist E.A."/>
            <person name="Lipzen A."/>
            <person name="Lundell T."/>
            <person name="Morin E."/>
            <person name="Murat C."/>
            <person name="Sun H."/>
            <person name="Tunlid A."/>
            <person name="Henrissat B."/>
            <person name="Grigoriev I.V."/>
            <person name="Hibbett D.S."/>
            <person name="Martin F."/>
            <person name="Nordberg H.P."/>
            <person name="Cantor M.N."/>
            <person name="Hua S.X."/>
        </authorList>
    </citation>
    <scope>NUCLEOTIDE SEQUENCE [LARGE SCALE GENOMIC DNA]</scope>
    <source>
        <strain evidence="4 5">Zn</strain>
    </source>
</reference>